<name>A0A1S6Q8M5_9GAMM</name>
<dbReference type="Gene3D" id="1.10.3470.10">
    <property type="entry name" value="ABC transporter involved in vitamin B12 uptake, BtuC"/>
    <property type="match status" value="1"/>
</dbReference>
<dbReference type="GO" id="GO:0022857">
    <property type="term" value="F:transmembrane transporter activity"/>
    <property type="evidence" value="ECO:0007669"/>
    <property type="project" value="InterPro"/>
</dbReference>
<feature type="transmembrane region" description="Helical" evidence="8">
    <location>
        <begin position="105"/>
        <end position="125"/>
    </location>
</feature>
<gene>
    <name evidence="9" type="primary">avtC</name>
</gene>
<feature type="transmembrane region" description="Helical" evidence="8">
    <location>
        <begin position="216"/>
        <end position="235"/>
    </location>
</feature>
<keyword evidence="4" id="KW-1003">Cell membrane</keyword>
<dbReference type="SUPFAM" id="SSF81345">
    <property type="entry name" value="ABC transporter involved in vitamin B12 uptake, BtuC"/>
    <property type="match status" value="1"/>
</dbReference>
<evidence type="ECO:0000256" key="7">
    <source>
        <dbReference type="ARBA" id="ARBA00023136"/>
    </source>
</evidence>
<dbReference type="InterPro" id="IPR000522">
    <property type="entry name" value="ABC_transptr_permease_BtuC"/>
</dbReference>
<feature type="transmembrane region" description="Helical" evidence="8">
    <location>
        <begin position="293"/>
        <end position="316"/>
    </location>
</feature>
<dbReference type="GO" id="GO:0005886">
    <property type="term" value="C:plasma membrane"/>
    <property type="evidence" value="ECO:0007669"/>
    <property type="project" value="UniProtKB-SubCell"/>
</dbReference>
<dbReference type="Pfam" id="PF01032">
    <property type="entry name" value="FecCD"/>
    <property type="match status" value="1"/>
</dbReference>
<feature type="transmembrane region" description="Helical" evidence="8">
    <location>
        <begin position="73"/>
        <end position="93"/>
    </location>
</feature>
<evidence type="ECO:0000256" key="2">
    <source>
        <dbReference type="ARBA" id="ARBA00007935"/>
    </source>
</evidence>
<keyword evidence="7 8" id="KW-0472">Membrane</keyword>
<dbReference type="PANTHER" id="PTHR30472">
    <property type="entry name" value="FERRIC ENTEROBACTIN TRANSPORT SYSTEM PERMEASE PROTEIN"/>
    <property type="match status" value="1"/>
</dbReference>
<organism evidence="9">
    <name type="scientific">Shewanella algae</name>
    <dbReference type="NCBI Taxonomy" id="38313"/>
    <lineage>
        <taxon>Bacteria</taxon>
        <taxon>Pseudomonadati</taxon>
        <taxon>Pseudomonadota</taxon>
        <taxon>Gammaproteobacteria</taxon>
        <taxon>Alteromonadales</taxon>
        <taxon>Shewanellaceae</taxon>
        <taxon>Shewanella</taxon>
    </lineage>
</organism>
<evidence type="ECO:0000256" key="5">
    <source>
        <dbReference type="ARBA" id="ARBA00022692"/>
    </source>
</evidence>
<dbReference type="CDD" id="cd06550">
    <property type="entry name" value="TM_ABC_iron-siderophores_like"/>
    <property type="match status" value="1"/>
</dbReference>
<comment type="subcellular location">
    <subcellularLocation>
        <location evidence="1">Cell membrane</location>
        <topology evidence="1">Multi-pass membrane protein</topology>
    </subcellularLocation>
</comment>
<evidence type="ECO:0000256" key="6">
    <source>
        <dbReference type="ARBA" id="ARBA00022989"/>
    </source>
</evidence>
<dbReference type="RefSeq" id="WP_208134338.1">
    <property type="nucleotide sequence ID" value="NZ_JADZGQ010000018.1"/>
</dbReference>
<dbReference type="AlphaFoldDB" id="A0A1S6Q8M5"/>
<evidence type="ECO:0000256" key="3">
    <source>
        <dbReference type="ARBA" id="ARBA00022448"/>
    </source>
</evidence>
<comment type="similarity">
    <text evidence="2">Belongs to the binding-protein-dependent transport system permease family. FecCD subfamily.</text>
</comment>
<protein>
    <submittedName>
        <fullName evidence="9">Putative iron-siderophore ABC transporter permease component</fullName>
    </submittedName>
</protein>
<evidence type="ECO:0000256" key="8">
    <source>
        <dbReference type="SAM" id="Phobius"/>
    </source>
</evidence>
<dbReference type="InterPro" id="IPR037294">
    <property type="entry name" value="ABC_BtuC-like"/>
</dbReference>
<dbReference type="GO" id="GO:0033214">
    <property type="term" value="P:siderophore-iron import into cell"/>
    <property type="evidence" value="ECO:0007669"/>
    <property type="project" value="TreeGrafter"/>
</dbReference>
<evidence type="ECO:0000313" key="9">
    <source>
        <dbReference type="EMBL" id="AQV12027.1"/>
    </source>
</evidence>
<feature type="transmembrane region" description="Helical" evidence="8">
    <location>
        <begin position="255"/>
        <end position="281"/>
    </location>
</feature>
<reference evidence="9" key="1">
    <citation type="journal article" date="2017" name="Cell Chem. Biol.">
        <title>One Enzyme, Three Metabolites: Shewanella algae Controls Siderophore Production via the Cellular Substrate Pool.</title>
        <authorList>
            <person name="Ruetschlin S."/>
            <person name="Gunesch S."/>
            <person name="Boettcher T."/>
        </authorList>
    </citation>
    <scope>NUCLEOTIDE SEQUENCE</scope>
    <source>
        <strain evidence="9">B516</strain>
    </source>
</reference>
<dbReference type="PANTHER" id="PTHR30472:SF1">
    <property type="entry name" value="FE(3+) DICITRATE TRANSPORT SYSTEM PERMEASE PROTEIN FECC-RELATED"/>
    <property type="match status" value="1"/>
</dbReference>
<evidence type="ECO:0000256" key="1">
    <source>
        <dbReference type="ARBA" id="ARBA00004651"/>
    </source>
</evidence>
<keyword evidence="3" id="KW-0813">Transport</keyword>
<proteinExistence type="inferred from homology"/>
<dbReference type="EMBL" id="KY451952">
    <property type="protein sequence ID" value="AQV12027.1"/>
    <property type="molecule type" value="Genomic_DNA"/>
</dbReference>
<evidence type="ECO:0000256" key="4">
    <source>
        <dbReference type="ARBA" id="ARBA00022475"/>
    </source>
</evidence>
<keyword evidence="6 8" id="KW-1133">Transmembrane helix</keyword>
<feature type="transmembrane region" description="Helical" evidence="8">
    <location>
        <begin position="23"/>
        <end position="43"/>
    </location>
</feature>
<sequence length="349" mass="36671">MTHPKIFLQHGATQSQNRLGRNAVTLLGLLTMLALLVLANLLFGARTLPLTMLGKLWQPTADDHLSLVLQARLPRLLCGMLAGMALAMAGCVIQALCRNPLADPGLLGVNAGASASLVTLGLWSATAGLSLFWQALPGALLASALVYMMSRAQQSQGQSAAVRLILAGAAISAVLGAYVQARVLLNPQLFDGFRYWMAGSLSGLGWPEFHALWPYLLPAAVLLWLLAPALNLMLLDNHTAKALGASQGWQGLLAWLGATLLCAAATAIVGPLAFVGLASAHLARRYLTLNFRLLLPGAALIGGAMVLLADLLARVLMPPAELLTGIMVALLGAPFLYLMARGQNLKEAS</sequence>
<keyword evidence="5 8" id="KW-0812">Transmembrane</keyword>
<feature type="transmembrane region" description="Helical" evidence="8">
    <location>
        <begin position="161"/>
        <end position="181"/>
    </location>
</feature>
<feature type="transmembrane region" description="Helical" evidence="8">
    <location>
        <begin position="131"/>
        <end position="149"/>
    </location>
</feature>
<accession>A0A1S6Q8M5</accession>
<feature type="transmembrane region" description="Helical" evidence="8">
    <location>
        <begin position="322"/>
        <end position="340"/>
    </location>
</feature>